<dbReference type="Gene3D" id="3.30.420.10">
    <property type="entry name" value="Ribonuclease H-like superfamily/Ribonuclease H"/>
    <property type="match status" value="1"/>
</dbReference>
<dbReference type="EMBL" id="AVOT02054428">
    <property type="protein sequence ID" value="MBW0549131.1"/>
    <property type="molecule type" value="Genomic_DNA"/>
</dbReference>
<dbReference type="OrthoDB" id="3158924at2759"/>
<reference evidence="2" key="1">
    <citation type="submission" date="2021-03" db="EMBL/GenBank/DDBJ databases">
        <title>Draft genome sequence of rust myrtle Austropuccinia psidii MF-1, a brazilian biotype.</title>
        <authorList>
            <person name="Quecine M.C."/>
            <person name="Pachon D.M.R."/>
            <person name="Bonatelli M.L."/>
            <person name="Correr F.H."/>
            <person name="Franceschini L.M."/>
            <person name="Leite T.F."/>
            <person name="Margarido G.R.A."/>
            <person name="Almeida C.A."/>
            <person name="Ferrarezi J.A."/>
            <person name="Labate C.A."/>
        </authorList>
    </citation>
    <scope>NUCLEOTIDE SEQUENCE</scope>
    <source>
        <strain evidence="2">MF-1</strain>
    </source>
</reference>
<dbReference type="Pfam" id="PF24626">
    <property type="entry name" value="SH3_Tf2-1"/>
    <property type="match status" value="1"/>
</dbReference>
<dbReference type="PANTHER" id="PTHR37984">
    <property type="entry name" value="PROTEIN CBG26694"/>
    <property type="match status" value="1"/>
</dbReference>
<dbReference type="GO" id="GO:0003676">
    <property type="term" value="F:nucleic acid binding"/>
    <property type="evidence" value="ECO:0007669"/>
    <property type="project" value="InterPro"/>
</dbReference>
<proteinExistence type="predicted"/>
<comment type="caution">
    <text evidence="2">The sequence shown here is derived from an EMBL/GenBank/DDBJ whole genome shotgun (WGS) entry which is preliminary data.</text>
</comment>
<dbReference type="PANTHER" id="PTHR37984:SF5">
    <property type="entry name" value="PROTEIN NYNRIN-LIKE"/>
    <property type="match status" value="1"/>
</dbReference>
<dbReference type="AlphaFoldDB" id="A0A9Q3ISB5"/>
<evidence type="ECO:0000313" key="2">
    <source>
        <dbReference type="EMBL" id="MBW0549131.1"/>
    </source>
</evidence>
<name>A0A9Q3ISB5_9BASI</name>
<evidence type="ECO:0000259" key="1">
    <source>
        <dbReference type="Pfam" id="PF24626"/>
    </source>
</evidence>
<feature type="domain" description="Tf2-1-like SH3-like" evidence="1">
    <location>
        <begin position="216"/>
        <end position="277"/>
    </location>
</feature>
<dbReference type="Proteomes" id="UP000765509">
    <property type="component" value="Unassembled WGS sequence"/>
</dbReference>
<evidence type="ECO:0000313" key="3">
    <source>
        <dbReference type="Proteomes" id="UP000765509"/>
    </source>
</evidence>
<dbReference type="InterPro" id="IPR036397">
    <property type="entry name" value="RNaseH_sf"/>
</dbReference>
<keyword evidence="3" id="KW-1185">Reference proteome</keyword>
<protein>
    <recommendedName>
        <fullName evidence="1">Tf2-1-like SH3-like domain-containing protein</fullName>
    </recommendedName>
</protein>
<dbReference type="InterPro" id="IPR012337">
    <property type="entry name" value="RNaseH-like_sf"/>
</dbReference>
<dbReference type="InterPro" id="IPR050951">
    <property type="entry name" value="Retrovirus_Pol_polyprotein"/>
</dbReference>
<dbReference type="InterPro" id="IPR056924">
    <property type="entry name" value="SH3_Tf2-1"/>
</dbReference>
<organism evidence="2 3">
    <name type="scientific">Austropuccinia psidii MF-1</name>
    <dbReference type="NCBI Taxonomy" id="1389203"/>
    <lineage>
        <taxon>Eukaryota</taxon>
        <taxon>Fungi</taxon>
        <taxon>Dikarya</taxon>
        <taxon>Basidiomycota</taxon>
        <taxon>Pucciniomycotina</taxon>
        <taxon>Pucciniomycetes</taxon>
        <taxon>Pucciniales</taxon>
        <taxon>Sphaerophragmiaceae</taxon>
        <taxon>Austropuccinia</taxon>
    </lineage>
</organism>
<gene>
    <name evidence="2" type="ORF">O181_088846</name>
</gene>
<sequence>MWQKDVAEYCKTWDRCQKANKSTGKRLGNMINIQEPRRPWEIFHMDWVTGLPPGGDRSYNACLMIVDRFSQTPIFLPCHKDDTAMATALLICNRVDEPNLGRYGKKRVCAYGLEFKDCDGFTHDWFTLLPELELAYKTSIHASTNKTPSILEKGWNPKLPQDSLSKDLVEINPTAASFKGMLDKTIKHAIRCMEDSFSYAKDKWDNSNSTPDFKVGELVLVSTTNFNNIKGCKNLKDSFAGPFFIKDCHGENAVEVELSEELSNQHPTFPVSLINSYKYSDAEIFPLRNKVTQVIPPIESSGIKKITKVLKERKLRTNKVRQYLVRYSDQACEDEWLAEKDIPEATKLLRRF</sequence>
<dbReference type="SUPFAM" id="SSF53098">
    <property type="entry name" value="Ribonuclease H-like"/>
    <property type="match status" value="1"/>
</dbReference>
<accession>A0A9Q3ISB5</accession>